<proteinExistence type="predicted"/>
<evidence type="ECO:0000313" key="2">
    <source>
        <dbReference type="Proteomes" id="UP000886748"/>
    </source>
</evidence>
<name>A0A9D1N188_9CLOT</name>
<reference evidence="1" key="2">
    <citation type="journal article" date="2021" name="PeerJ">
        <title>Extensive microbial diversity within the chicken gut microbiome revealed by metagenomics and culture.</title>
        <authorList>
            <person name="Gilroy R."/>
            <person name="Ravi A."/>
            <person name="Getino M."/>
            <person name="Pursley I."/>
            <person name="Horton D.L."/>
            <person name="Alikhan N.F."/>
            <person name="Baker D."/>
            <person name="Gharbi K."/>
            <person name="Hall N."/>
            <person name="Watson M."/>
            <person name="Adriaenssens E.M."/>
            <person name="Foster-Nyarko E."/>
            <person name="Jarju S."/>
            <person name="Secka A."/>
            <person name="Antonio M."/>
            <person name="Oren A."/>
            <person name="Chaudhuri R.R."/>
            <person name="La Ragione R."/>
            <person name="Hildebrand F."/>
            <person name="Pallen M.J."/>
        </authorList>
    </citation>
    <scope>NUCLEOTIDE SEQUENCE</scope>
    <source>
        <strain evidence="1">CHK154-7741</strain>
    </source>
</reference>
<organism evidence="1 2">
    <name type="scientific">Candidatus Limenecus avicola</name>
    <dbReference type="NCBI Taxonomy" id="2840847"/>
    <lineage>
        <taxon>Bacteria</taxon>
        <taxon>Bacillati</taxon>
        <taxon>Bacillota</taxon>
        <taxon>Clostridia</taxon>
        <taxon>Eubacteriales</taxon>
        <taxon>Clostridiaceae</taxon>
        <taxon>Clostridiaceae incertae sedis</taxon>
        <taxon>Candidatus Limenecus</taxon>
    </lineage>
</organism>
<comment type="caution">
    <text evidence="1">The sequence shown here is derived from an EMBL/GenBank/DDBJ whole genome shotgun (WGS) entry which is preliminary data.</text>
</comment>
<sequence length="132" mass="15093">MKKLSKAKYKKIEQECLSIVIENNLIFLDEIFIFSQILPSEFYEAKLHESILIKDAIDINRAKLKRDLRLKWFDSTNATLNAALYKLVCTEDEKRALSASASSKNAAVNDICTQEEYLKSLKEMGEAIENAD</sequence>
<protein>
    <submittedName>
        <fullName evidence="1">Uncharacterized protein</fullName>
    </submittedName>
</protein>
<accession>A0A9D1N188</accession>
<dbReference type="Proteomes" id="UP000886748">
    <property type="component" value="Unassembled WGS sequence"/>
</dbReference>
<dbReference type="EMBL" id="DVOD01000064">
    <property type="protein sequence ID" value="HIU93257.1"/>
    <property type="molecule type" value="Genomic_DNA"/>
</dbReference>
<dbReference type="AlphaFoldDB" id="A0A9D1N188"/>
<evidence type="ECO:0000313" key="1">
    <source>
        <dbReference type="EMBL" id="HIU93257.1"/>
    </source>
</evidence>
<reference evidence="1" key="1">
    <citation type="submission" date="2020-10" db="EMBL/GenBank/DDBJ databases">
        <authorList>
            <person name="Gilroy R."/>
        </authorList>
    </citation>
    <scope>NUCLEOTIDE SEQUENCE</scope>
    <source>
        <strain evidence="1">CHK154-7741</strain>
    </source>
</reference>
<gene>
    <name evidence="1" type="ORF">IAD26_09025</name>
</gene>